<name>F9G6W4_FUSOF</name>
<evidence type="ECO:0000313" key="12">
    <source>
        <dbReference type="EMBL" id="EGU75082.1"/>
    </source>
</evidence>
<evidence type="ECO:0000256" key="4">
    <source>
        <dbReference type="ARBA" id="ARBA00022692"/>
    </source>
</evidence>
<dbReference type="InterPro" id="IPR058533">
    <property type="entry name" value="Cation_efflux_TM"/>
</dbReference>
<dbReference type="STRING" id="660025.F9G6W4"/>
<dbReference type="Pfam" id="PF01545">
    <property type="entry name" value="Cation_efflux"/>
    <property type="match status" value="1"/>
</dbReference>
<evidence type="ECO:0000256" key="9">
    <source>
        <dbReference type="SAM" id="Phobius"/>
    </source>
</evidence>
<dbReference type="OrthoDB" id="9944568at2759"/>
<accession>F9G6W4</accession>
<evidence type="ECO:0000256" key="6">
    <source>
        <dbReference type="ARBA" id="ARBA00022989"/>
    </source>
</evidence>
<evidence type="ECO:0000256" key="1">
    <source>
        <dbReference type="ARBA" id="ARBA00004141"/>
    </source>
</evidence>
<feature type="domain" description="Cation efflux protein transmembrane" evidence="10">
    <location>
        <begin position="22"/>
        <end position="313"/>
    </location>
</feature>
<proteinExistence type="inferred from homology"/>
<dbReference type="Gene3D" id="1.20.1510.10">
    <property type="entry name" value="Cation efflux protein transmembrane domain"/>
    <property type="match status" value="1"/>
</dbReference>
<dbReference type="Pfam" id="PF16916">
    <property type="entry name" value="ZT_dimer"/>
    <property type="match status" value="1"/>
</dbReference>
<gene>
    <name evidence="12" type="ORF">FOXB_14396</name>
</gene>
<comment type="caution">
    <text evidence="12">The sequence shown here is derived from an EMBL/GenBank/DDBJ whole genome shotgun (WGS) entry which is preliminary data.</text>
</comment>
<feature type="region of interest" description="Disordered" evidence="8">
    <location>
        <begin position="409"/>
        <end position="428"/>
    </location>
</feature>
<feature type="transmembrane region" description="Helical" evidence="9">
    <location>
        <begin position="122"/>
        <end position="142"/>
    </location>
</feature>
<dbReference type="AlphaFoldDB" id="F9G6W4"/>
<reference evidence="12" key="1">
    <citation type="journal article" date="2012" name="Mol. Plant Microbe Interact.">
        <title>A highly conserved effector in Fusarium oxysporum is required for full virulence on Arabidopsis.</title>
        <authorList>
            <person name="Thatcher L.F."/>
            <person name="Gardiner D.M."/>
            <person name="Kazan K."/>
            <person name="Manners J."/>
        </authorList>
    </citation>
    <scope>NUCLEOTIDE SEQUENCE [LARGE SCALE GENOMIC DNA]</scope>
    <source>
        <strain evidence="12">Fo5176</strain>
    </source>
</reference>
<dbReference type="InterPro" id="IPR027469">
    <property type="entry name" value="Cation_efflux_TMD_sf"/>
</dbReference>
<comment type="similarity">
    <text evidence="2">Belongs to the cation diffusion facilitator (CDF) transporter (TC 2.A.4) family. SLC30A subfamily.</text>
</comment>
<evidence type="ECO:0000256" key="3">
    <source>
        <dbReference type="ARBA" id="ARBA00022448"/>
    </source>
</evidence>
<dbReference type="GO" id="GO:0005385">
    <property type="term" value="F:zinc ion transmembrane transporter activity"/>
    <property type="evidence" value="ECO:0007669"/>
    <property type="project" value="TreeGrafter"/>
</dbReference>
<organism evidence="12">
    <name type="scientific">Fusarium oxysporum (strain Fo5176)</name>
    <name type="common">Fusarium vascular wilt</name>
    <dbReference type="NCBI Taxonomy" id="660025"/>
    <lineage>
        <taxon>Eukaryota</taxon>
        <taxon>Fungi</taxon>
        <taxon>Dikarya</taxon>
        <taxon>Ascomycota</taxon>
        <taxon>Pezizomycotina</taxon>
        <taxon>Sordariomycetes</taxon>
        <taxon>Hypocreomycetidae</taxon>
        <taxon>Hypocreales</taxon>
        <taxon>Nectriaceae</taxon>
        <taxon>Fusarium</taxon>
        <taxon>Fusarium oxysporum species complex</taxon>
    </lineage>
</organism>
<feature type="compositionally biased region" description="Polar residues" evidence="8">
    <location>
        <begin position="179"/>
        <end position="197"/>
    </location>
</feature>
<dbReference type="InterPro" id="IPR027470">
    <property type="entry name" value="Cation_efflux_CTD"/>
</dbReference>
<dbReference type="NCBIfam" id="TIGR01297">
    <property type="entry name" value="CDF"/>
    <property type="match status" value="1"/>
</dbReference>
<evidence type="ECO:0000256" key="5">
    <source>
        <dbReference type="ARBA" id="ARBA00022833"/>
    </source>
</evidence>
<comment type="subcellular location">
    <subcellularLocation>
        <location evidence="1">Membrane</location>
        <topology evidence="1">Multi-pass membrane protein</topology>
    </subcellularLocation>
</comment>
<feature type="transmembrane region" description="Helical" evidence="9">
    <location>
        <begin position="82"/>
        <end position="106"/>
    </location>
</feature>
<dbReference type="InterPro" id="IPR002524">
    <property type="entry name" value="Cation_efflux"/>
</dbReference>
<keyword evidence="6 9" id="KW-1133">Transmembrane helix</keyword>
<dbReference type="GO" id="GO:0016020">
    <property type="term" value="C:membrane"/>
    <property type="evidence" value="ECO:0007669"/>
    <property type="project" value="UniProtKB-SubCell"/>
</dbReference>
<keyword evidence="5" id="KW-0862">Zinc</keyword>
<evidence type="ECO:0000259" key="10">
    <source>
        <dbReference type="Pfam" id="PF01545"/>
    </source>
</evidence>
<evidence type="ECO:0000259" key="11">
    <source>
        <dbReference type="Pfam" id="PF16916"/>
    </source>
</evidence>
<feature type="domain" description="Cation efflux protein cytoplasmic" evidence="11">
    <location>
        <begin position="317"/>
        <end position="393"/>
    </location>
</feature>
<evidence type="ECO:0000256" key="2">
    <source>
        <dbReference type="ARBA" id="ARBA00008873"/>
    </source>
</evidence>
<keyword evidence="3" id="KW-0813">Transport</keyword>
<sequence>MAIPPGQNSPCFMEENNRLAGAALVVDILELLAKLTVGVAFHSTAFVADALRSIYVIVSRVMALWSAQVVHRPSTDKYSFGLLRIEIVTVMLSAALLIGLSIAIVIDAVSQFIDLEPMTEPFVIFVTGASCLALNLVSRVLMQPRYHVGSGMGMGRSTSDGPSLGTNRMRNRQVDESGQLGNQTFPSSTISGQNGNDQDMDESKITNRRMGGFLRSLSRVRDYLRSWNAPFITLWNRLLSADPQAVSLRSKTVSLWDSSNALGDICITLAALLVWKVPVASIQYIDPTLAMCIALLSMYFAYRLILAASAILLQATPSTIDTNIIKEAVERLDGVLSAHNVHIFALNESKLVCSMHVQVLSRATSGERFMEVMRQIRRILHTYGVHSATIQPEYSLDENDSIPFLKAEQTQGENWQRPLSLGNKSKSF</sequence>
<evidence type="ECO:0000256" key="8">
    <source>
        <dbReference type="SAM" id="MobiDB-lite"/>
    </source>
</evidence>
<protein>
    <submittedName>
        <fullName evidence="12">Uncharacterized protein</fullName>
    </submittedName>
</protein>
<dbReference type="PANTHER" id="PTHR45820:SF4">
    <property type="entry name" value="ZINC TRANSPORTER 63C, ISOFORM F"/>
    <property type="match status" value="1"/>
</dbReference>
<dbReference type="GO" id="GO:0006882">
    <property type="term" value="P:intracellular zinc ion homeostasis"/>
    <property type="evidence" value="ECO:0007669"/>
    <property type="project" value="TreeGrafter"/>
</dbReference>
<dbReference type="SUPFAM" id="SSF160240">
    <property type="entry name" value="Cation efflux protein cytoplasmic domain-like"/>
    <property type="match status" value="1"/>
</dbReference>
<dbReference type="SUPFAM" id="SSF161111">
    <property type="entry name" value="Cation efflux protein transmembrane domain-like"/>
    <property type="match status" value="1"/>
</dbReference>
<dbReference type="PANTHER" id="PTHR45820">
    <property type="entry name" value="FI23527P1"/>
    <property type="match status" value="1"/>
</dbReference>
<dbReference type="InterPro" id="IPR036837">
    <property type="entry name" value="Cation_efflux_CTD_sf"/>
</dbReference>
<dbReference type="EMBL" id="AFQF01003562">
    <property type="protein sequence ID" value="EGU75082.1"/>
    <property type="molecule type" value="Genomic_DNA"/>
</dbReference>
<feature type="region of interest" description="Disordered" evidence="8">
    <location>
        <begin position="176"/>
        <end position="203"/>
    </location>
</feature>
<keyword evidence="4 9" id="KW-0812">Transmembrane</keyword>
<keyword evidence="7 9" id="KW-0472">Membrane</keyword>
<evidence type="ECO:0000256" key="7">
    <source>
        <dbReference type="ARBA" id="ARBA00023136"/>
    </source>
</evidence>